<sequence length="381" mass="41707">MISADLAKYSLLVGICSATASVLLNTAYAISLSVNVFTLLVFLIMWISFDLAKFGATSVMVAFWQSGSVGLAIITALLIPVLIGFSLFSGQGLLSKAFDTQETERLQASDAYLSAKEAQRLAQEKASSLAIDESSVERAKQRLTELNQQIQGIVASNAGYMSYNDGVCTAKTDNKGVQFKSRTDSACSLIMPLYEALKEQQAVINQYQQYQGALSYVQSLKAEPLPLANHSTVDPSIMSLSQVTGVDVQTAKAWMFHIAALILELVQIVFFTAYGTFKGGKQFELNDMISAVKQYKQFQQIAHDLEPMTKQSMTKGNDLEPMTSPSMTKGNDKKMVGGVYQCEECGTDYKARTVWQKKCPSCSAQTKRNVLARKSMPKKTA</sequence>
<dbReference type="EMBL" id="JH600070">
    <property type="protein sequence ID" value="EIJ41843.1"/>
    <property type="molecule type" value="Genomic_DNA"/>
</dbReference>
<reference evidence="3 4" key="1">
    <citation type="submission" date="2011-11" db="EMBL/GenBank/DDBJ databases">
        <title>Improved High-Quality Draft sequence of Beggiatoa alba B18lD.</title>
        <authorList>
            <consortium name="US DOE Joint Genome Institute"/>
            <person name="Lucas S."/>
            <person name="Han J."/>
            <person name="Lapidus A."/>
            <person name="Cheng J.-F."/>
            <person name="Goodwin L."/>
            <person name="Pitluck S."/>
            <person name="Peters L."/>
            <person name="Mikhailova N."/>
            <person name="Held B."/>
            <person name="Detter J.C."/>
            <person name="Han C."/>
            <person name="Tapia R."/>
            <person name="Land M."/>
            <person name="Hauser L."/>
            <person name="Kyrpides N."/>
            <person name="Ivanova N."/>
            <person name="Pagani I."/>
            <person name="Samuel K."/>
            <person name="Teske A."/>
            <person name="Mueller J."/>
            <person name="Woyke T."/>
        </authorList>
    </citation>
    <scope>NUCLEOTIDE SEQUENCE [LARGE SCALE GENOMIC DNA]</scope>
    <source>
        <strain evidence="3 4">B18LD</strain>
    </source>
</reference>
<accession>I3CE00</accession>
<dbReference type="HOGENOM" id="CLU_616310_0_0_6"/>
<feature type="transmembrane region" description="Helical" evidence="2">
    <location>
        <begin position="254"/>
        <end position="277"/>
    </location>
</feature>
<name>I3CE00_9GAMM</name>
<dbReference type="STRING" id="395493.BegalDRAFT_0936"/>
<feature type="transmembrane region" description="Helical" evidence="2">
    <location>
        <begin position="69"/>
        <end position="88"/>
    </location>
</feature>
<keyword evidence="2" id="KW-0812">Transmembrane</keyword>
<organism evidence="3 4">
    <name type="scientific">Beggiatoa alba B18LD</name>
    <dbReference type="NCBI Taxonomy" id="395493"/>
    <lineage>
        <taxon>Bacteria</taxon>
        <taxon>Pseudomonadati</taxon>
        <taxon>Pseudomonadota</taxon>
        <taxon>Gammaproteobacteria</taxon>
        <taxon>Thiotrichales</taxon>
        <taxon>Thiotrichaceae</taxon>
        <taxon>Beggiatoa</taxon>
    </lineage>
</organism>
<feature type="coiled-coil region" evidence="1">
    <location>
        <begin position="129"/>
        <end position="156"/>
    </location>
</feature>
<keyword evidence="4" id="KW-1185">Reference proteome</keyword>
<evidence type="ECO:0000256" key="2">
    <source>
        <dbReference type="SAM" id="Phobius"/>
    </source>
</evidence>
<evidence type="ECO:0000313" key="3">
    <source>
        <dbReference type="EMBL" id="EIJ41843.1"/>
    </source>
</evidence>
<keyword evidence="2" id="KW-0472">Membrane</keyword>
<evidence type="ECO:0000313" key="4">
    <source>
        <dbReference type="Proteomes" id="UP000005744"/>
    </source>
</evidence>
<dbReference type="OrthoDB" id="5628922at2"/>
<dbReference type="Proteomes" id="UP000005744">
    <property type="component" value="Unassembled WGS sequence"/>
</dbReference>
<proteinExistence type="predicted"/>
<gene>
    <name evidence="3" type="ORF">BegalDRAFT_0936</name>
</gene>
<protein>
    <submittedName>
        <fullName evidence="3">Uncharacterized protein</fullName>
    </submittedName>
</protein>
<evidence type="ECO:0000256" key="1">
    <source>
        <dbReference type="SAM" id="Coils"/>
    </source>
</evidence>
<keyword evidence="1" id="KW-0175">Coiled coil</keyword>
<keyword evidence="2" id="KW-1133">Transmembrane helix</keyword>
<dbReference type="AlphaFoldDB" id="I3CE00"/>
<dbReference type="RefSeq" id="WP_002684142.1">
    <property type="nucleotide sequence ID" value="NZ_JH600070.1"/>
</dbReference>